<reference evidence="2" key="1">
    <citation type="journal article" date="2008" name="Nat. Genet.">
        <title>The Pristionchus pacificus genome provides a unique perspective on nematode lifestyle and parasitism.</title>
        <authorList>
            <person name="Dieterich C."/>
            <person name="Clifton S.W."/>
            <person name="Schuster L.N."/>
            <person name="Chinwalla A."/>
            <person name="Delehaunty K."/>
            <person name="Dinkelacker I."/>
            <person name="Fulton L."/>
            <person name="Fulton R."/>
            <person name="Godfrey J."/>
            <person name="Minx P."/>
            <person name="Mitreva M."/>
            <person name="Roeseler W."/>
            <person name="Tian H."/>
            <person name="Witte H."/>
            <person name="Yang S.P."/>
            <person name="Wilson R.K."/>
            <person name="Sommer R.J."/>
        </authorList>
    </citation>
    <scope>NUCLEOTIDE SEQUENCE [LARGE SCALE GENOMIC DNA]</scope>
    <source>
        <strain evidence="2">PS312</strain>
    </source>
</reference>
<accession>A0A8R1Z4H9</accession>
<gene>
    <name evidence="1" type="primary">WBGene00283722</name>
</gene>
<proteinExistence type="predicted"/>
<dbReference type="AlphaFoldDB" id="A0A2A6BIA3"/>
<dbReference type="Proteomes" id="UP000005239">
    <property type="component" value="Unassembled WGS sequence"/>
</dbReference>
<organism evidence="1 2">
    <name type="scientific">Pristionchus pacificus</name>
    <name type="common">Parasitic nematode worm</name>
    <dbReference type="NCBI Taxonomy" id="54126"/>
    <lineage>
        <taxon>Eukaryota</taxon>
        <taxon>Metazoa</taxon>
        <taxon>Ecdysozoa</taxon>
        <taxon>Nematoda</taxon>
        <taxon>Chromadorea</taxon>
        <taxon>Rhabditida</taxon>
        <taxon>Rhabditina</taxon>
        <taxon>Diplogasteromorpha</taxon>
        <taxon>Diplogasteroidea</taxon>
        <taxon>Neodiplogasteridae</taxon>
        <taxon>Pristionchus</taxon>
    </lineage>
</organism>
<keyword evidence="2" id="KW-1185">Reference proteome</keyword>
<sequence>MTSYSSSSADESLSGDNFELVDAVESVEQNAKSVANESVELLRQLSAEISETILRWDFRKNAAAAQKVKDAKEGVFGTFAARFTGVSNMIEDEEVVSAPVQVAGMEWAIVLKRESGLPYTSVNIRRMSPFSSVCKVFHTQTLGYPDGSRRSFEEESEHFDASKNETLYGGHFSDKALLREDCDKDNGVEDDSILVEDC</sequence>
<dbReference type="EnsemblMetazoa" id="PPA45353.1">
    <property type="protein sequence ID" value="PPA45353.1"/>
    <property type="gene ID" value="WBGene00283722"/>
</dbReference>
<reference evidence="1" key="2">
    <citation type="submission" date="2022-06" db="UniProtKB">
        <authorList>
            <consortium name="EnsemblMetazoa"/>
        </authorList>
    </citation>
    <scope>IDENTIFICATION</scope>
    <source>
        <strain evidence="1">PS312</strain>
    </source>
</reference>
<evidence type="ECO:0000313" key="1">
    <source>
        <dbReference type="EnsemblMetazoa" id="PPA45353.1"/>
    </source>
</evidence>
<evidence type="ECO:0000313" key="2">
    <source>
        <dbReference type="Proteomes" id="UP000005239"/>
    </source>
</evidence>
<accession>A0A2A6BIA3</accession>
<name>A0A2A6BIA3_PRIPA</name>
<protein>
    <submittedName>
        <fullName evidence="1">Uncharacterized protein</fullName>
    </submittedName>
</protein>